<dbReference type="Proteomes" id="UP000012179">
    <property type="component" value="Chromosome"/>
</dbReference>
<proteinExistence type="predicted"/>
<sequence length="66" mass="7830">MILPYEFWVYYPESGGLPLIFHSFFKPAAMSLKGFLRNLAHHLNDEFATARIREYARSRMRKSPRP</sequence>
<evidence type="ECO:0000313" key="2">
    <source>
        <dbReference type="Proteomes" id="UP000012179"/>
    </source>
</evidence>
<organism evidence="1 2">
    <name type="scientific">Nitrosospira lacus</name>
    <dbReference type="NCBI Taxonomy" id="1288494"/>
    <lineage>
        <taxon>Bacteria</taxon>
        <taxon>Pseudomonadati</taxon>
        <taxon>Pseudomonadota</taxon>
        <taxon>Betaproteobacteria</taxon>
        <taxon>Nitrosomonadales</taxon>
        <taxon>Nitrosomonadaceae</taxon>
        <taxon>Nitrosospira</taxon>
    </lineage>
</organism>
<keyword evidence="2" id="KW-1185">Reference proteome</keyword>
<evidence type="ECO:0000313" key="1">
    <source>
        <dbReference type="EMBL" id="ARO88506.1"/>
    </source>
</evidence>
<protein>
    <submittedName>
        <fullName evidence="1">Uncharacterized protein</fullName>
    </submittedName>
</protein>
<dbReference type="EMBL" id="CP021106">
    <property type="protein sequence ID" value="ARO88506.1"/>
    <property type="molecule type" value="Genomic_DNA"/>
</dbReference>
<reference evidence="1 2" key="1">
    <citation type="journal article" date="2015" name="Int. J. Syst. Evol. Microbiol.">
        <title>Nitrosospira lacus sp. nov., a psychrotolerant, ammonia-oxidizing bacterium from sandy lake sediment.</title>
        <authorList>
            <person name="Urakawa H."/>
            <person name="Garcia J.C."/>
            <person name="Nielsen J.L."/>
            <person name="Le V.Q."/>
            <person name="Kozlowski J.A."/>
            <person name="Stein L.Y."/>
            <person name="Lim C.K."/>
            <person name="Pommerening-Roser A."/>
            <person name="Martens-Habbena W."/>
            <person name="Stahl D.A."/>
            <person name="Klotz M.G."/>
        </authorList>
    </citation>
    <scope>NUCLEOTIDE SEQUENCE [LARGE SCALE GENOMIC DNA]</scope>
    <source>
        <strain evidence="1 2">APG3</strain>
    </source>
</reference>
<dbReference type="RefSeq" id="WP_004179164.1">
    <property type="nucleotide sequence ID" value="NZ_CP021106.3"/>
</dbReference>
<dbReference type="KEGG" id="nlc:EBAPG3_012400"/>
<name>A0A1W6SRU6_9PROT</name>
<dbReference type="AlphaFoldDB" id="A0A1W6SRU6"/>
<gene>
    <name evidence="1" type="ORF">EBAPG3_012400</name>
</gene>
<accession>A0A1W6SRU6</accession>